<dbReference type="PANTHER" id="PTHR10122">
    <property type="entry name" value="CYTOCHROME C OXIDASE SUBUNIT 5B, MITOCHONDRIAL"/>
    <property type="match status" value="1"/>
</dbReference>
<evidence type="ECO:0000313" key="6">
    <source>
        <dbReference type="Proteomes" id="UP000037510"/>
    </source>
</evidence>
<gene>
    <name evidence="5" type="ORF">OBRU01_20534</name>
</gene>
<evidence type="ECO:0000256" key="2">
    <source>
        <dbReference type="ARBA" id="ARBA00022833"/>
    </source>
</evidence>
<organism evidence="5 6">
    <name type="scientific">Operophtera brumata</name>
    <name type="common">Winter moth</name>
    <name type="synonym">Phalaena brumata</name>
    <dbReference type="NCBI Taxonomy" id="104452"/>
    <lineage>
        <taxon>Eukaryota</taxon>
        <taxon>Metazoa</taxon>
        <taxon>Ecdysozoa</taxon>
        <taxon>Arthropoda</taxon>
        <taxon>Hexapoda</taxon>
        <taxon>Insecta</taxon>
        <taxon>Pterygota</taxon>
        <taxon>Neoptera</taxon>
        <taxon>Endopterygota</taxon>
        <taxon>Lepidoptera</taxon>
        <taxon>Glossata</taxon>
        <taxon>Ditrysia</taxon>
        <taxon>Geometroidea</taxon>
        <taxon>Geometridae</taxon>
        <taxon>Larentiinae</taxon>
        <taxon>Operophtera</taxon>
    </lineage>
</organism>
<dbReference type="Pfam" id="PF01215">
    <property type="entry name" value="COX5B"/>
    <property type="match status" value="1"/>
</dbReference>
<keyword evidence="2 3" id="KW-0862">Zinc</keyword>
<dbReference type="SUPFAM" id="SSF57802">
    <property type="entry name" value="Rubredoxin-like"/>
    <property type="match status" value="1"/>
</dbReference>
<dbReference type="GO" id="GO:0045277">
    <property type="term" value="C:respiratory chain complex IV"/>
    <property type="evidence" value="ECO:0007669"/>
    <property type="project" value="InterPro"/>
</dbReference>
<reference evidence="5 6" key="1">
    <citation type="journal article" date="2015" name="Genome Biol. Evol.">
        <title>The genome of winter moth (Operophtera brumata) provides a genomic perspective on sexual dimorphism and phenology.</title>
        <authorList>
            <person name="Derks M.F."/>
            <person name="Smit S."/>
            <person name="Salis L."/>
            <person name="Schijlen E."/>
            <person name="Bossers A."/>
            <person name="Mateman C."/>
            <person name="Pijl A.S."/>
            <person name="de Ridder D."/>
            <person name="Groenen M.A."/>
            <person name="Visser M.E."/>
            <person name="Megens H.J."/>
        </authorList>
    </citation>
    <scope>NUCLEOTIDE SEQUENCE [LARGE SCALE GENOMIC DNA]</scope>
    <source>
        <strain evidence="5">WM2013NL</strain>
        <tissue evidence="5">Head and thorax</tissue>
    </source>
</reference>
<comment type="caution">
    <text evidence="5">The sequence shown here is derived from an EMBL/GenBank/DDBJ whole genome shotgun (WGS) entry which is preliminary data.</text>
</comment>
<dbReference type="AlphaFoldDB" id="A0A0L7KV44"/>
<keyword evidence="1 3" id="KW-0479">Metal-binding</keyword>
<protein>
    <submittedName>
        <fullName evidence="5">Cytochrome c oxidase polypeptide Vb</fullName>
    </submittedName>
</protein>
<dbReference type="EMBL" id="JTDY01005493">
    <property type="protein sequence ID" value="KOB66941.1"/>
    <property type="molecule type" value="Genomic_DNA"/>
</dbReference>
<dbReference type="InterPro" id="IPR036972">
    <property type="entry name" value="Cyt_c_oxidase_su5b_sf"/>
</dbReference>
<dbReference type="GO" id="GO:0046872">
    <property type="term" value="F:metal ion binding"/>
    <property type="evidence" value="ECO:0007669"/>
    <property type="project" value="UniProtKB-KW"/>
</dbReference>
<keyword evidence="6" id="KW-1185">Reference proteome</keyword>
<evidence type="ECO:0000256" key="4">
    <source>
        <dbReference type="SAM" id="MobiDB-lite"/>
    </source>
</evidence>
<dbReference type="InterPro" id="IPR002124">
    <property type="entry name" value="Cyt_c_oxidase_su5b"/>
</dbReference>
<feature type="region of interest" description="Disordered" evidence="4">
    <location>
        <begin position="434"/>
        <end position="481"/>
    </location>
</feature>
<dbReference type="Proteomes" id="UP000037510">
    <property type="component" value="Unassembled WGS sequence"/>
</dbReference>
<proteinExistence type="predicted"/>
<feature type="binding site" evidence="3">
    <location>
        <position position="56"/>
    </location>
    <ligand>
        <name>Zn(2+)</name>
        <dbReference type="ChEBI" id="CHEBI:29105"/>
    </ligand>
</feature>
<evidence type="ECO:0000256" key="1">
    <source>
        <dbReference type="ARBA" id="ARBA00022723"/>
    </source>
</evidence>
<evidence type="ECO:0000313" key="5">
    <source>
        <dbReference type="EMBL" id="KOB66941.1"/>
    </source>
</evidence>
<feature type="compositionally biased region" description="Polar residues" evidence="4">
    <location>
        <begin position="371"/>
        <end position="381"/>
    </location>
</feature>
<sequence length="481" mass="54221">MPDPLEHATGMERKELMAMQAGNDDPFNMKVLKKAAGTKANPTLVPSCFDARIVGCISRTAVWIMDDQVNTDSEKRKASSTRSSKRKKYEEVLSNLSQQVDQIQSFLFQKFPSEPAPSTNQNDNEEDILSIDLDANDLFSDLSSEITQNESVPVPKDFSLSFSTLTKEPSVPKTSPEHVIKLKDLQRFETDNWSDVRYADVQKNYCFTPGYVDLESNDEIKPYDNFPHLSHTERGFAAITMGLIKQNTALEKGFRSLFAWIGENEVIEMKGIKDKVSEIFSEGEYSKISSDILQMTCGHRADLIQQRRDAVLKSVKNTFLKDSLRKIPPTCENLFQKQDFSTLLEKNGGVNKTFWPSRNERDSRSKKPNAFENSNQSSSKQAMPAQGFQHYNALPHTTGISYGIPPAQGAYPSFQQHMHAPMLQAGFQGYARPYRQPAQGYHPYRPRTSRGGLRAGHPGAQSSNKPLFHDTANKNSRGRKF</sequence>
<dbReference type="PANTHER" id="PTHR10122:SF0">
    <property type="entry name" value="CYTOCHROME C OXIDASE SUBUNIT 5B, ISOFORM A-RELATED"/>
    <property type="match status" value="1"/>
</dbReference>
<dbReference type="GO" id="GO:0005740">
    <property type="term" value="C:mitochondrial envelope"/>
    <property type="evidence" value="ECO:0007669"/>
    <property type="project" value="InterPro"/>
</dbReference>
<dbReference type="GO" id="GO:0006123">
    <property type="term" value="P:mitochondrial electron transport, cytochrome c to oxygen"/>
    <property type="evidence" value="ECO:0007669"/>
    <property type="project" value="InterPro"/>
</dbReference>
<accession>A0A0L7KV44</accession>
<evidence type="ECO:0000256" key="3">
    <source>
        <dbReference type="PIRSR" id="PIRSR602124-1"/>
    </source>
</evidence>
<dbReference type="Gene3D" id="2.60.11.10">
    <property type="entry name" value="Cytochrome c oxidase, subunit Vb"/>
    <property type="match status" value="1"/>
</dbReference>
<feature type="region of interest" description="Disordered" evidence="4">
    <location>
        <begin position="351"/>
        <end position="383"/>
    </location>
</feature>
<dbReference type="STRING" id="104452.A0A0L7KV44"/>
<dbReference type="PROSITE" id="PS51359">
    <property type="entry name" value="COX5B_2"/>
    <property type="match status" value="1"/>
</dbReference>
<name>A0A0L7KV44_OPEBR</name>